<gene>
    <name evidence="2" type="ORF">AFUS01_LOCUS35524</name>
</gene>
<evidence type="ECO:0000313" key="2">
    <source>
        <dbReference type="EMBL" id="CAG7825415.1"/>
    </source>
</evidence>
<comment type="caution">
    <text evidence="2">The sequence shown here is derived from an EMBL/GenBank/DDBJ whole genome shotgun (WGS) entry which is preliminary data.</text>
</comment>
<name>A0A8J2L5F1_9HEXA</name>
<dbReference type="AlphaFoldDB" id="A0A8J2L5F1"/>
<reference evidence="2" key="1">
    <citation type="submission" date="2021-06" db="EMBL/GenBank/DDBJ databases">
        <authorList>
            <person name="Hodson N. C."/>
            <person name="Mongue J. A."/>
            <person name="Jaron S. K."/>
        </authorList>
    </citation>
    <scope>NUCLEOTIDE SEQUENCE</scope>
</reference>
<evidence type="ECO:0000313" key="3">
    <source>
        <dbReference type="Proteomes" id="UP000708208"/>
    </source>
</evidence>
<sequence length="167" mass="18744">MSSYQKGSSKQSQLSKSASTSKSIHHGSKTNCCLCEKDHLVHSCPTFVKMNVQERVNTVKSKKLCFNCLRANHRVTDCKSKSRCRKCSKNRPSMIHMEKAAEAVTQKLSRKRFCNHQWVHTKKLKLADPGYCQRSNIVLLGADVVALISKEKVIKGPALTPLAQETE</sequence>
<dbReference type="PANTHER" id="PTHR47331">
    <property type="entry name" value="PHD-TYPE DOMAIN-CONTAINING PROTEIN"/>
    <property type="match status" value="1"/>
</dbReference>
<dbReference type="OrthoDB" id="6621660at2759"/>
<proteinExistence type="predicted"/>
<protein>
    <submittedName>
        <fullName evidence="2">Uncharacterized protein</fullName>
    </submittedName>
</protein>
<keyword evidence="3" id="KW-1185">Reference proteome</keyword>
<feature type="region of interest" description="Disordered" evidence="1">
    <location>
        <begin position="1"/>
        <end position="28"/>
    </location>
</feature>
<organism evidence="2 3">
    <name type="scientific">Allacma fusca</name>
    <dbReference type="NCBI Taxonomy" id="39272"/>
    <lineage>
        <taxon>Eukaryota</taxon>
        <taxon>Metazoa</taxon>
        <taxon>Ecdysozoa</taxon>
        <taxon>Arthropoda</taxon>
        <taxon>Hexapoda</taxon>
        <taxon>Collembola</taxon>
        <taxon>Symphypleona</taxon>
        <taxon>Sminthuridae</taxon>
        <taxon>Allacma</taxon>
    </lineage>
</organism>
<dbReference type="PANTHER" id="PTHR47331:SF1">
    <property type="entry name" value="GAG-LIKE PROTEIN"/>
    <property type="match status" value="1"/>
</dbReference>
<evidence type="ECO:0000256" key="1">
    <source>
        <dbReference type="SAM" id="MobiDB-lite"/>
    </source>
</evidence>
<dbReference type="Proteomes" id="UP000708208">
    <property type="component" value="Unassembled WGS sequence"/>
</dbReference>
<feature type="compositionally biased region" description="Low complexity" evidence="1">
    <location>
        <begin position="1"/>
        <end position="22"/>
    </location>
</feature>
<dbReference type="EMBL" id="CAJVCH010536160">
    <property type="protein sequence ID" value="CAG7825415.1"/>
    <property type="molecule type" value="Genomic_DNA"/>
</dbReference>
<accession>A0A8J2L5F1</accession>